<keyword evidence="2" id="KW-0472">Membrane</keyword>
<dbReference type="InterPro" id="IPR029058">
    <property type="entry name" value="AB_hydrolase_fold"/>
</dbReference>
<keyword evidence="2" id="KW-1133">Transmembrane helix</keyword>
<keyword evidence="2" id="KW-0812">Transmembrane</keyword>
<evidence type="ECO:0000259" key="3">
    <source>
        <dbReference type="Pfam" id="PF12146"/>
    </source>
</evidence>
<sequence length="365" mass="41739">MKLRRTKMKETVNGRGKFIKLFIVRTGIVIVVFSIISMIIVKKLYDSNFPRFNRPEFSTEIKYNEISKNYKRSSFQFPSGKNQLQGYIYGQENTKGLVVVAHGISAGSDSYLPQIMFLVDHGWRVLTYDCTGSYDSEGERTRGFPQSILDLDAALTYIESNKELNTYPVMLFGHSWGGYAVANVLNLNHKVDGVISVAGVNTAYEIAMEESHNIMGPFSYILAPYISLYQTMLYGKTASFSAVNGINRSNVPVMIVHGDHDTRVLFNGSSIIAHEDKITNKNVRYLICSKEHHNGHGDFFYSDTALKYGAEINKQYLELNKKYKGNIPYEIKKEFYDRIDRLLINEVDFEFMTKINEFLNKCLEK</sequence>
<organism evidence="4 5">
    <name type="scientific">Anaerosacchariphilus polymeriproducens</name>
    <dbReference type="NCBI Taxonomy" id="1812858"/>
    <lineage>
        <taxon>Bacteria</taxon>
        <taxon>Bacillati</taxon>
        <taxon>Bacillota</taxon>
        <taxon>Clostridia</taxon>
        <taxon>Lachnospirales</taxon>
        <taxon>Lachnospiraceae</taxon>
        <taxon>Anaerosacchariphilus</taxon>
    </lineage>
</organism>
<evidence type="ECO:0000256" key="2">
    <source>
        <dbReference type="SAM" id="Phobius"/>
    </source>
</evidence>
<protein>
    <submittedName>
        <fullName evidence="4">Alpha/beta fold hydrolase</fullName>
    </submittedName>
</protein>
<keyword evidence="1 4" id="KW-0378">Hydrolase</keyword>
<evidence type="ECO:0000313" key="5">
    <source>
        <dbReference type="Proteomes" id="UP000255036"/>
    </source>
</evidence>
<dbReference type="AlphaFoldDB" id="A0A371AWK6"/>
<evidence type="ECO:0000256" key="1">
    <source>
        <dbReference type="ARBA" id="ARBA00022801"/>
    </source>
</evidence>
<feature type="domain" description="Serine aminopeptidase S33" evidence="3">
    <location>
        <begin position="93"/>
        <end position="199"/>
    </location>
</feature>
<dbReference type="GO" id="GO:0052689">
    <property type="term" value="F:carboxylic ester hydrolase activity"/>
    <property type="evidence" value="ECO:0007669"/>
    <property type="project" value="UniProtKB-ARBA"/>
</dbReference>
<dbReference type="Gene3D" id="3.40.50.1820">
    <property type="entry name" value="alpha/beta hydrolase"/>
    <property type="match status" value="1"/>
</dbReference>
<dbReference type="Pfam" id="PF12146">
    <property type="entry name" value="Hydrolase_4"/>
    <property type="match status" value="1"/>
</dbReference>
<dbReference type="Proteomes" id="UP000255036">
    <property type="component" value="Unassembled WGS sequence"/>
</dbReference>
<dbReference type="SUPFAM" id="SSF53474">
    <property type="entry name" value="alpha/beta-Hydrolases"/>
    <property type="match status" value="1"/>
</dbReference>
<dbReference type="InterPro" id="IPR050261">
    <property type="entry name" value="FrsA_esterase"/>
</dbReference>
<reference evidence="4 5" key="1">
    <citation type="submission" date="2018-07" db="EMBL/GenBank/DDBJ databases">
        <title>Anaerosacharophilus polymeroproducens gen. nov. sp. nov., an anaerobic bacterium isolated from salt field.</title>
        <authorList>
            <person name="Kim W."/>
            <person name="Yang S.-H."/>
            <person name="Oh J."/>
            <person name="Lee J.-H."/>
            <person name="Kwon K.K."/>
        </authorList>
    </citation>
    <scope>NUCLEOTIDE SEQUENCE [LARGE SCALE GENOMIC DNA]</scope>
    <source>
        <strain evidence="4 5">MCWD5</strain>
    </source>
</reference>
<accession>A0A371AWK6</accession>
<evidence type="ECO:0000313" key="4">
    <source>
        <dbReference type="EMBL" id="RDU23931.1"/>
    </source>
</evidence>
<proteinExistence type="predicted"/>
<feature type="transmembrane region" description="Helical" evidence="2">
    <location>
        <begin position="21"/>
        <end position="41"/>
    </location>
</feature>
<name>A0A371AWK6_9FIRM</name>
<dbReference type="EMBL" id="QRCT01000016">
    <property type="protein sequence ID" value="RDU23931.1"/>
    <property type="molecule type" value="Genomic_DNA"/>
</dbReference>
<dbReference type="PANTHER" id="PTHR22946">
    <property type="entry name" value="DIENELACTONE HYDROLASE DOMAIN-CONTAINING PROTEIN-RELATED"/>
    <property type="match status" value="1"/>
</dbReference>
<gene>
    <name evidence="4" type="ORF">DWV06_06455</name>
</gene>
<comment type="caution">
    <text evidence="4">The sequence shown here is derived from an EMBL/GenBank/DDBJ whole genome shotgun (WGS) entry which is preliminary data.</text>
</comment>
<dbReference type="InterPro" id="IPR022742">
    <property type="entry name" value="Hydrolase_4"/>
</dbReference>
<keyword evidence="5" id="KW-1185">Reference proteome</keyword>
<dbReference type="PANTHER" id="PTHR22946:SF9">
    <property type="entry name" value="POLYKETIDE TRANSFERASE AF380"/>
    <property type="match status" value="1"/>
</dbReference>